<evidence type="ECO:0000313" key="9">
    <source>
        <dbReference type="EMBL" id="KAJ3049856.1"/>
    </source>
</evidence>
<feature type="domain" description="GATA-type" evidence="8">
    <location>
        <begin position="198"/>
        <end position="231"/>
    </location>
</feature>
<evidence type="ECO:0000256" key="7">
    <source>
        <dbReference type="SAM" id="MobiDB-lite"/>
    </source>
</evidence>
<dbReference type="GO" id="GO:0008270">
    <property type="term" value="F:zinc ion binding"/>
    <property type="evidence" value="ECO:0007669"/>
    <property type="project" value="UniProtKB-KW"/>
</dbReference>
<evidence type="ECO:0000256" key="2">
    <source>
        <dbReference type="ARBA" id="ARBA00022771"/>
    </source>
</evidence>
<dbReference type="GO" id="GO:0006355">
    <property type="term" value="P:regulation of DNA-templated transcription"/>
    <property type="evidence" value="ECO:0007669"/>
    <property type="project" value="InterPro"/>
</dbReference>
<keyword evidence="5" id="KW-0804">Transcription</keyword>
<dbReference type="AlphaFoldDB" id="A0AAD5X3G3"/>
<dbReference type="PROSITE" id="PS00344">
    <property type="entry name" value="GATA_ZN_FINGER_1"/>
    <property type="match status" value="1"/>
</dbReference>
<dbReference type="CDD" id="cd00202">
    <property type="entry name" value="ZnF_GATA"/>
    <property type="match status" value="1"/>
</dbReference>
<name>A0AAD5X3G3_9FUNG</name>
<dbReference type="InterPro" id="IPR013088">
    <property type="entry name" value="Znf_NHR/GATA"/>
</dbReference>
<sequence length="258" mass="28277">EGRRGLGNGLDEIFNLRIENLRLRKLVEIGRSGDDSREHIEEKEEAVVEVDVEMDDVDAVDGADEGQRTDEQGWDGIQHEEGQPHVDSQQDTHSVDPSVEGNDKNSFTTPLSLPKAPCQDEAACGGELLTLQKATSVPALSGESRLYIHDEVAGTWEEDTERAATLMKKRRLELLEDVVEKCEAGGASPKRKKKARGIPPNLLCRQCGTTRSPEWRKGPEGRKTLCNACGLAYAKERKKVGKNGGGHETEVVVGREAA</sequence>
<evidence type="ECO:0000256" key="6">
    <source>
        <dbReference type="PROSITE-ProRule" id="PRU00094"/>
    </source>
</evidence>
<dbReference type="Gene3D" id="3.30.50.10">
    <property type="entry name" value="Erythroid Transcription Factor GATA-1, subunit A"/>
    <property type="match status" value="1"/>
</dbReference>
<keyword evidence="9" id="KW-0675">Receptor</keyword>
<feature type="compositionally biased region" description="Basic and acidic residues" evidence="7">
    <location>
        <begin position="65"/>
        <end position="94"/>
    </location>
</feature>
<keyword evidence="2 6" id="KW-0863">Zinc-finger</keyword>
<protein>
    <submittedName>
        <fullName evidence="9">Blue light receptor</fullName>
    </submittedName>
</protein>
<dbReference type="SUPFAM" id="SSF57716">
    <property type="entry name" value="Glucocorticoid receptor-like (DNA-binding domain)"/>
    <property type="match status" value="1"/>
</dbReference>
<evidence type="ECO:0000259" key="8">
    <source>
        <dbReference type="PROSITE" id="PS50114"/>
    </source>
</evidence>
<evidence type="ECO:0000256" key="5">
    <source>
        <dbReference type="ARBA" id="ARBA00023163"/>
    </source>
</evidence>
<evidence type="ECO:0000313" key="10">
    <source>
        <dbReference type="Proteomes" id="UP001212841"/>
    </source>
</evidence>
<keyword evidence="4" id="KW-0805">Transcription regulation</keyword>
<keyword evidence="10" id="KW-1185">Reference proteome</keyword>
<proteinExistence type="predicted"/>
<evidence type="ECO:0000256" key="1">
    <source>
        <dbReference type="ARBA" id="ARBA00022723"/>
    </source>
</evidence>
<feature type="region of interest" description="Disordered" evidence="7">
    <location>
        <begin position="32"/>
        <end position="113"/>
    </location>
</feature>
<dbReference type="PANTHER" id="PTHR47172">
    <property type="entry name" value="OS01G0976800 PROTEIN"/>
    <property type="match status" value="1"/>
</dbReference>
<accession>A0AAD5X3G3</accession>
<dbReference type="InterPro" id="IPR000679">
    <property type="entry name" value="Znf_GATA"/>
</dbReference>
<dbReference type="Proteomes" id="UP001212841">
    <property type="component" value="Unassembled WGS sequence"/>
</dbReference>
<feature type="compositionally biased region" description="Acidic residues" evidence="7">
    <location>
        <begin position="47"/>
        <end position="64"/>
    </location>
</feature>
<feature type="non-terminal residue" evidence="9">
    <location>
        <position position="258"/>
    </location>
</feature>
<dbReference type="PANTHER" id="PTHR47172:SF24">
    <property type="entry name" value="GATA ZINC FINGER DOMAIN-CONTAINING PROTEIN 14-RELATED"/>
    <property type="match status" value="1"/>
</dbReference>
<dbReference type="GO" id="GO:0043565">
    <property type="term" value="F:sequence-specific DNA binding"/>
    <property type="evidence" value="ECO:0007669"/>
    <property type="project" value="InterPro"/>
</dbReference>
<evidence type="ECO:0000256" key="3">
    <source>
        <dbReference type="ARBA" id="ARBA00022833"/>
    </source>
</evidence>
<dbReference type="PROSITE" id="PS50114">
    <property type="entry name" value="GATA_ZN_FINGER_2"/>
    <property type="match status" value="1"/>
</dbReference>
<dbReference type="EMBL" id="JADGJD010000586">
    <property type="protein sequence ID" value="KAJ3049856.1"/>
    <property type="molecule type" value="Genomic_DNA"/>
</dbReference>
<evidence type="ECO:0000256" key="4">
    <source>
        <dbReference type="ARBA" id="ARBA00023015"/>
    </source>
</evidence>
<dbReference type="Pfam" id="PF00320">
    <property type="entry name" value="GATA"/>
    <property type="match status" value="1"/>
</dbReference>
<keyword evidence="1" id="KW-0479">Metal-binding</keyword>
<gene>
    <name evidence="9" type="primary">WC2_2</name>
    <name evidence="9" type="ORF">HK097_009155</name>
</gene>
<reference evidence="9" key="1">
    <citation type="submission" date="2020-05" db="EMBL/GenBank/DDBJ databases">
        <title>Phylogenomic resolution of chytrid fungi.</title>
        <authorList>
            <person name="Stajich J.E."/>
            <person name="Amses K."/>
            <person name="Simmons R."/>
            <person name="Seto K."/>
            <person name="Myers J."/>
            <person name="Bonds A."/>
            <person name="Quandt C.A."/>
            <person name="Barry K."/>
            <person name="Liu P."/>
            <person name="Grigoriev I."/>
            <person name="Longcore J.E."/>
            <person name="James T.Y."/>
        </authorList>
    </citation>
    <scope>NUCLEOTIDE SEQUENCE</scope>
    <source>
        <strain evidence="9">JEL0318</strain>
    </source>
</reference>
<feature type="compositionally biased region" description="Basic and acidic residues" evidence="7">
    <location>
        <begin position="32"/>
        <end position="46"/>
    </location>
</feature>
<organism evidence="9 10">
    <name type="scientific">Rhizophlyctis rosea</name>
    <dbReference type="NCBI Taxonomy" id="64517"/>
    <lineage>
        <taxon>Eukaryota</taxon>
        <taxon>Fungi</taxon>
        <taxon>Fungi incertae sedis</taxon>
        <taxon>Chytridiomycota</taxon>
        <taxon>Chytridiomycota incertae sedis</taxon>
        <taxon>Chytridiomycetes</taxon>
        <taxon>Rhizophlyctidales</taxon>
        <taxon>Rhizophlyctidaceae</taxon>
        <taxon>Rhizophlyctis</taxon>
    </lineage>
</organism>
<keyword evidence="3" id="KW-0862">Zinc</keyword>
<comment type="caution">
    <text evidence="9">The sequence shown here is derived from an EMBL/GenBank/DDBJ whole genome shotgun (WGS) entry which is preliminary data.</text>
</comment>
<dbReference type="SMART" id="SM00401">
    <property type="entry name" value="ZnF_GATA"/>
    <property type="match status" value="1"/>
</dbReference>